<evidence type="ECO:0000256" key="2">
    <source>
        <dbReference type="ARBA" id="ARBA00023002"/>
    </source>
</evidence>
<organism evidence="3 4">
    <name type="scientific">Rhizobium grahamii CCGE 502</name>
    <dbReference type="NCBI Taxonomy" id="990285"/>
    <lineage>
        <taxon>Bacteria</taxon>
        <taxon>Pseudomonadati</taxon>
        <taxon>Pseudomonadota</taxon>
        <taxon>Alphaproteobacteria</taxon>
        <taxon>Hyphomicrobiales</taxon>
        <taxon>Rhizobiaceae</taxon>
        <taxon>Rhizobium/Agrobacterium group</taxon>
        <taxon>Rhizobium</taxon>
    </lineage>
</organism>
<dbReference type="SUPFAM" id="SSF51735">
    <property type="entry name" value="NAD(P)-binding Rossmann-fold domains"/>
    <property type="match status" value="1"/>
</dbReference>
<gene>
    <name evidence="3" type="ORF">RGCCGE502_32701</name>
</gene>
<keyword evidence="4" id="KW-1185">Reference proteome</keyword>
<accession>S3HJD5</accession>
<keyword evidence="2" id="KW-0560">Oxidoreductase</keyword>
<dbReference type="EMBL" id="AEYE02000038">
    <property type="protein sequence ID" value="EPE93661.1"/>
    <property type="molecule type" value="Genomic_DNA"/>
</dbReference>
<comment type="caution">
    <text evidence="3">The sequence shown here is derived from an EMBL/GenBank/DDBJ whole genome shotgun (WGS) entry which is preliminary data.</text>
</comment>
<reference evidence="3 4" key="1">
    <citation type="journal article" date="2012" name="J. Bacteriol.">
        <title>Genome sequence of Rhizobium grahamii CCGE502, a broad-host-range symbiont with low nodulation competitiveness in Phaseolus vulgaris.</title>
        <authorList>
            <person name="Althabegoiti M.J."/>
            <person name="Lozano L."/>
            <person name="Torres-Tejerizo G."/>
            <person name="Ormeno-Orrillo E."/>
            <person name="Rogel M.A."/>
            <person name="Gonzalez V."/>
            <person name="Martinez-Romero E."/>
        </authorList>
    </citation>
    <scope>NUCLEOTIDE SEQUENCE [LARGE SCALE GENOMIC DNA]</scope>
    <source>
        <strain evidence="3 4">CCGE 502</strain>
        <plasmid evidence="3">pRg502a</plasmid>
    </source>
</reference>
<geneLocation type="plasmid" evidence="3">
    <name>pRg502a</name>
</geneLocation>
<dbReference type="PANTHER" id="PTHR42760:SF133">
    <property type="entry name" value="3-OXOACYL-[ACYL-CARRIER-PROTEIN] REDUCTASE"/>
    <property type="match status" value="1"/>
</dbReference>
<dbReference type="PRINTS" id="PR00081">
    <property type="entry name" value="GDHRDH"/>
</dbReference>
<dbReference type="Proteomes" id="UP000014411">
    <property type="component" value="Unassembled WGS sequence"/>
</dbReference>
<dbReference type="AlphaFoldDB" id="S3HJD5"/>
<dbReference type="Gene3D" id="3.40.50.720">
    <property type="entry name" value="NAD(P)-binding Rossmann-like Domain"/>
    <property type="match status" value="1"/>
</dbReference>
<evidence type="ECO:0000313" key="3">
    <source>
        <dbReference type="EMBL" id="EPE93661.1"/>
    </source>
</evidence>
<protein>
    <submittedName>
        <fullName evidence="3">Short chain dehydrogenase</fullName>
    </submittedName>
</protein>
<name>S3HJD5_9HYPH</name>
<evidence type="ECO:0000313" key="4">
    <source>
        <dbReference type="Proteomes" id="UP000014411"/>
    </source>
</evidence>
<comment type="similarity">
    <text evidence="1">Belongs to the short-chain dehydrogenases/reductases (SDR) family.</text>
</comment>
<dbReference type="PANTHER" id="PTHR42760">
    <property type="entry name" value="SHORT-CHAIN DEHYDROGENASES/REDUCTASES FAMILY MEMBER"/>
    <property type="match status" value="1"/>
</dbReference>
<dbReference type="Pfam" id="PF13561">
    <property type="entry name" value="adh_short_C2"/>
    <property type="match status" value="2"/>
</dbReference>
<sequence>MDLLAAECLSLTRGLGDPHPGLEFDVSREELLALYERIEAQFGQAGVLVNNAAIEPTMAATFDTTIDAFRRVLAVNLIGPLSMAREAALRIKPGAFIVNVATLAGVLGNPKRNAYAASKAISFTKSLACELASRGIRVAAVALGYIRTPMVSELERAGKIDLAPVRPRVPMGHMARRSWLHPHAWCCSVGEARPHRLDINQTAHPDGKLGQPEEVADTAFFLASTDASYVNGSTLYVYGGWTSPGAAGLAYEHRRFNGGRRMISTVFHVTGCGSSGPIISKANRSSCYQGWRTRDR</sequence>
<keyword evidence="3" id="KW-0614">Plasmid</keyword>
<dbReference type="HOGENOM" id="CLU_939662_0_0_5"/>
<proteinExistence type="inferred from homology"/>
<dbReference type="GO" id="GO:0016616">
    <property type="term" value="F:oxidoreductase activity, acting on the CH-OH group of donors, NAD or NADP as acceptor"/>
    <property type="evidence" value="ECO:0007669"/>
    <property type="project" value="TreeGrafter"/>
</dbReference>
<dbReference type="InterPro" id="IPR036291">
    <property type="entry name" value="NAD(P)-bd_dom_sf"/>
</dbReference>
<dbReference type="InterPro" id="IPR002347">
    <property type="entry name" value="SDR_fam"/>
</dbReference>
<evidence type="ECO:0000256" key="1">
    <source>
        <dbReference type="ARBA" id="ARBA00006484"/>
    </source>
</evidence>